<evidence type="ECO:0000256" key="2">
    <source>
        <dbReference type="ARBA" id="ARBA00022617"/>
    </source>
</evidence>
<evidence type="ECO:0000313" key="9">
    <source>
        <dbReference type="EMBL" id="GHF93793.1"/>
    </source>
</evidence>
<dbReference type="PRINTS" id="PR00605">
    <property type="entry name" value="CYTCHROMECIC"/>
</dbReference>
<keyword evidence="1" id="KW-0813">Transport</keyword>
<reference evidence="10" key="1">
    <citation type="journal article" date="2019" name="Int. J. Syst. Evol. Microbiol.">
        <title>The Global Catalogue of Microorganisms (GCM) 10K type strain sequencing project: providing services to taxonomists for standard genome sequencing and annotation.</title>
        <authorList>
            <consortium name="The Broad Institute Genomics Platform"/>
            <consortium name="The Broad Institute Genome Sequencing Center for Infectious Disease"/>
            <person name="Wu L."/>
            <person name="Ma J."/>
        </authorList>
    </citation>
    <scope>NUCLEOTIDE SEQUENCE [LARGE SCALE GENOMIC DNA]</scope>
    <source>
        <strain evidence="10">CGMCC 1.18439</strain>
    </source>
</reference>
<gene>
    <name evidence="9" type="ORF">GCM10017783_02140</name>
</gene>
<dbReference type="Gene3D" id="1.10.760.10">
    <property type="entry name" value="Cytochrome c-like domain"/>
    <property type="match status" value="1"/>
</dbReference>
<comment type="caution">
    <text evidence="9">The sequence shown here is derived from an EMBL/GenBank/DDBJ whole genome shotgun (WGS) entry which is preliminary data.</text>
</comment>
<feature type="domain" description="Cytochrome c" evidence="8">
    <location>
        <begin position="124"/>
        <end position="206"/>
    </location>
</feature>
<dbReference type="Proteomes" id="UP000632154">
    <property type="component" value="Unassembled WGS sequence"/>
</dbReference>
<keyword evidence="10" id="KW-1185">Reference proteome</keyword>
<keyword evidence="3 6" id="KW-0479">Metal-binding</keyword>
<evidence type="ECO:0000313" key="10">
    <source>
        <dbReference type="Proteomes" id="UP000632154"/>
    </source>
</evidence>
<dbReference type="InterPro" id="IPR008168">
    <property type="entry name" value="Cyt_C_IC"/>
</dbReference>
<dbReference type="EMBL" id="BNAL01000002">
    <property type="protein sequence ID" value="GHF93793.1"/>
    <property type="molecule type" value="Genomic_DNA"/>
</dbReference>
<dbReference type="InterPro" id="IPR036909">
    <property type="entry name" value="Cyt_c-like_dom_sf"/>
</dbReference>
<feature type="compositionally biased region" description="Low complexity" evidence="7">
    <location>
        <begin position="64"/>
        <end position="77"/>
    </location>
</feature>
<feature type="region of interest" description="Disordered" evidence="7">
    <location>
        <begin position="50"/>
        <end position="122"/>
    </location>
</feature>
<evidence type="ECO:0000256" key="1">
    <source>
        <dbReference type="ARBA" id="ARBA00022448"/>
    </source>
</evidence>
<dbReference type="PANTHER" id="PTHR35008:SF4">
    <property type="entry name" value="BLL4482 PROTEIN"/>
    <property type="match status" value="1"/>
</dbReference>
<name>A0ABQ3JX29_9DEIO</name>
<dbReference type="InterPro" id="IPR009056">
    <property type="entry name" value="Cyt_c-like_dom"/>
</dbReference>
<keyword evidence="2 6" id="KW-0349">Heme</keyword>
<sequence length="235" mass="23502">MDQAKSMAWKAVAALAVLFLIGTALLLSFARTTSAQENVRAAQAAGVQKTEGAAQGAHGTDAQGTGKASSSAAGTSAPANDGNSSQPATAQGQVQAGSENGALAGGTSVTEEDKNAAPTVHPAFDLTDGAELYTAACQSCHMPGGVGADAGAGTKNYPALAGNQNLQAAVYPATFILNGAGAMPSFADQLTDEQVAAIINYLRQDLNNFEGETTAAEIEPLRKSARSTTLGDDAG</sequence>
<evidence type="ECO:0000256" key="3">
    <source>
        <dbReference type="ARBA" id="ARBA00022723"/>
    </source>
</evidence>
<dbReference type="PROSITE" id="PS51007">
    <property type="entry name" value="CYTC"/>
    <property type="match status" value="1"/>
</dbReference>
<protein>
    <submittedName>
        <fullName evidence="9">Cytochrome c6</fullName>
    </submittedName>
</protein>
<dbReference type="PANTHER" id="PTHR35008">
    <property type="entry name" value="BLL4482 PROTEIN-RELATED"/>
    <property type="match status" value="1"/>
</dbReference>
<evidence type="ECO:0000256" key="4">
    <source>
        <dbReference type="ARBA" id="ARBA00022982"/>
    </source>
</evidence>
<keyword evidence="5 6" id="KW-0408">Iron</keyword>
<evidence type="ECO:0000256" key="6">
    <source>
        <dbReference type="PROSITE-ProRule" id="PRU00433"/>
    </source>
</evidence>
<accession>A0ABQ3JX29</accession>
<feature type="compositionally biased region" description="Polar residues" evidence="7">
    <location>
        <begin position="81"/>
        <end position="98"/>
    </location>
</feature>
<evidence type="ECO:0000256" key="7">
    <source>
        <dbReference type="SAM" id="MobiDB-lite"/>
    </source>
</evidence>
<dbReference type="InterPro" id="IPR051459">
    <property type="entry name" value="Cytochrome_c-type_DH"/>
</dbReference>
<dbReference type="Pfam" id="PF13442">
    <property type="entry name" value="Cytochrome_CBB3"/>
    <property type="match status" value="1"/>
</dbReference>
<organism evidence="9 10">
    <name type="scientific">Deinococcus piscis</name>
    <dbReference type="NCBI Taxonomy" id="394230"/>
    <lineage>
        <taxon>Bacteria</taxon>
        <taxon>Thermotogati</taxon>
        <taxon>Deinococcota</taxon>
        <taxon>Deinococci</taxon>
        <taxon>Deinococcales</taxon>
        <taxon>Deinococcaceae</taxon>
        <taxon>Deinococcus</taxon>
    </lineage>
</organism>
<keyword evidence="4" id="KW-0249">Electron transport</keyword>
<dbReference type="SUPFAM" id="SSF46626">
    <property type="entry name" value="Cytochrome c"/>
    <property type="match status" value="1"/>
</dbReference>
<evidence type="ECO:0000259" key="8">
    <source>
        <dbReference type="PROSITE" id="PS51007"/>
    </source>
</evidence>
<evidence type="ECO:0000256" key="5">
    <source>
        <dbReference type="ARBA" id="ARBA00023004"/>
    </source>
</evidence>
<proteinExistence type="predicted"/>